<dbReference type="Proteomes" id="UP000317374">
    <property type="component" value="Unassembled WGS sequence"/>
</dbReference>
<evidence type="ECO:0000256" key="1">
    <source>
        <dbReference type="ARBA" id="ARBA00022603"/>
    </source>
</evidence>
<protein>
    <recommendedName>
        <fullName evidence="7">DNA methyltransferase</fullName>
    </recommendedName>
</protein>
<keyword evidence="1" id="KW-0489">Methyltransferase</keyword>
<dbReference type="GO" id="GO:0032259">
    <property type="term" value="P:methylation"/>
    <property type="evidence" value="ECO:0007669"/>
    <property type="project" value="UniProtKB-KW"/>
</dbReference>
<evidence type="ECO:0008006" key="7">
    <source>
        <dbReference type="Google" id="ProtNLM"/>
    </source>
</evidence>
<dbReference type="SUPFAM" id="SSF53335">
    <property type="entry name" value="S-adenosyl-L-methionine-dependent methyltransferases"/>
    <property type="match status" value="1"/>
</dbReference>
<organism evidence="5 6">
    <name type="scientific">Klebsiella huaxiensis</name>
    <dbReference type="NCBI Taxonomy" id="2153354"/>
    <lineage>
        <taxon>Bacteria</taxon>
        <taxon>Pseudomonadati</taxon>
        <taxon>Pseudomonadota</taxon>
        <taxon>Gammaproteobacteria</taxon>
        <taxon>Enterobacterales</taxon>
        <taxon>Enterobacteriaceae</taxon>
        <taxon>Klebsiella/Raoultella group</taxon>
        <taxon>Klebsiella</taxon>
    </lineage>
</organism>
<sequence length="85" mass="9812">MTYQLIYVDPPWQYGNKISNGAAENHYSTMSLAELKRLPIWDVAAEDAVLAMWYTGTHTEEAIELAEAWGFRIRTMKGFTWVKLN</sequence>
<gene>
    <name evidence="5" type="ORF">SB6422_05779</name>
</gene>
<dbReference type="InterPro" id="IPR002052">
    <property type="entry name" value="DNA_methylase_N6_adenine_CS"/>
</dbReference>
<evidence type="ECO:0000256" key="2">
    <source>
        <dbReference type="ARBA" id="ARBA00022679"/>
    </source>
</evidence>
<evidence type="ECO:0000256" key="4">
    <source>
        <dbReference type="PROSITE-ProRule" id="PRU00489"/>
    </source>
</evidence>
<dbReference type="GO" id="GO:0008168">
    <property type="term" value="F:methyltransferase activity"/>
    <property type="evidence" value="ECO:0007669"/>
    <property type="project" value="UniProtKB-KW"/>
</dbReference>
<evidence type="ECO:0000313" key="6">
    <source>
        <dbReference type="Proteomes" id="UP000317374"/>
    </source>
</evidence>
<evidence type="ECO:0000313" key="5">
    <source>
        <dbReference type="EMBL" id="VUS61375.1"/>
    </source>
</evidence>
<proteinExistence type="inferred from homology"/>
<accession>A0A564JX21</accession>
<name>A0A564JX21_9ENTR</name>
<dbReference type="PANTHER" id="PTHR12829:SF7">
    <property type="entry name" value="N6-ADENOSINE-METHYLTRANSFERASE CATALYTIC SUBUNIT"/>
    <property type="match status" value="1"/>
</dbReference>
<comment type="similarity">
    <text evidence="4">Belongs to the MT-A70-like family.</text>
</comment>
<dbReference type="PROSITE" id="PS51143">
    <property type="entry name" value="MT_A70"/>
    <property type="match status" value="1"/>
</dbReference>
<reference evidence="5 6" key="1">
    <citation type="submission" date="2019-07" db="EMBL/GenBank/DDBJ databases">
        <authorList>
            <person name="Brisse S."/>
            <person name="Rodrigues C."/>
            <person name="Thorpe H."/>
        </authorList>
    </citation>
    <scope>NUCLEOTIDE SEQUENCE [LARGE SCALE GENOMIC DNA]</scope>
    <source>
        <strain evidence="5">SB6422</strain>
    </source>
</reference>
<dbReference type="Pfam" id="PF05063">
    <property type="entry name" value="MT-A70"/>
    <property type="match status" value="1"/>
</dbReference>
<dbReference type="PANTHER" id="PTHR12829">
    <property type="entry name" value="N6-ADENOSINE-METHYLTRANSFERASE"/>
    <property type="match status" value="1"/>
</dbReference>
<dbReference type="InterPro" id="IPR007757">
    <property type="entry name" value="MT-A70-like"/>
</dbReference>
<keyword evidence="3" id="KW-0949">S-adenosyl-L-methionine</keyword>
<dbReference type="GO" id="GO:0003676">
    <property type="term" value="F:nucleic acid binding"/>
    <property type="evidence" value="ECO:0007669"/>
    <property type="project" value="InterPro"/>
</dbReference>
<dbReference type="AlphaFoldDB" id="A0A564JX21"/>
<dbReference type="EMBL" id="CABGGW010000022">
    <property type="protein sequence ID" value="VUS61375.1"/>
    <property type="molecule type" value="Genomic_DNA"/>
</dbReference>
<dbReference type="InterPro" id="IPR029063">
    <property type="entry name" value="SAM-dependent_MTases_sf"/>
</dbReference>
<keyword evidence="2" id="KW-0808">Transferase</keyword>
<evidence type="ECO:0000256" key="3">
    <source>
        <dbReference type="ARBA" id="ARBA00022691"/>
    </source>
</evidence>
<dbReference type="PROSITE" id="PS00092">
    <property type="entry name" value="N6_MTASE"/>
    <property type="match status" value="1"/>
</dbReference>